<dbReference type="Proteomes" id="UP000694925">
    <property type="component" value="Unplaced"/>
</dbReference>
<keyword evidence="1" id="KW-1185">Reference proteome</keyword>
<gene>
    <name evidence="2" type="primary">LOC108629403</name>
</gene>
<reference evidence="2" key="1">
    <citation type="submission" date="2025-08" db="UniProtKB">
        <authorList>
            <consortium name="RefSeq"/>
        </authorList>
    </citation>
    <scope>IDENTIFICATION</scope>
    <source>
        <tissue evidence="2">Whole body</tissue>
    </source>
</reference>
<dbReference type="InterPro" id="IPR023674">
    <property type="entry name" value="Ribosomal_uL1-like"/>
</dbReference>
<dbReference type="InterPro" id="IPR028364">
    <property type="entry name" value="Ribosomal_uL1/biogenesis"/>
</dbReference>
<dbReference type="KEGG" id="ccal:108629403"/>
<evidence type="ECO:0000313" key="1">
    <source>
        <dbReference type="Proteomes" id="UP000694925"/>
    </source>
</evidence>
<dbReference type="SUPFAM" id="SSF56808">
    <property type="entry name" value="Ribosomal protein L1"/>
    <property type="match status" value="1"/>
</dbReference>
<organism evidence="1 2">
    <name type="scientific">Ceratina calcarata</name>
    <dbReference type="NCBI Taxonomy" id="156304"/>
    <lineage>
        <taxon>Eukaryota</taxon>
        <taxon>Metazoa</taxon>
        <taxon>Ecdysozoa</taxon>
        <taxon>Arthropoda</taxon>
        <taxon>Hexapoda</taxon>
        <taxon>Insecta</taxon>
        <taxon>Pterygota</taxon>
        <taxon>Neoptera</taxon>
        <taxon>Endopterygota</taxon>
        <taxon>Hymenoptera</taxon>
        <taxon>Apocrita</taxon>
        <taxon>Aculeata</taxon>
        <taxon>Apoidea</taxon>
        <taxon>Anthophila</taxon>
        <taxon>Apidae</taxon>
        <taxon>Ceratina</taxon>
        <taxon>Zadontomerus</taxon>
    </lineage>
</organism>
<dbReference type="Pfam" id="PF00687">
    <property type="entry name" value="Ribosomal_L1"/>
    <property type="match status" value="1"/>
</dbReference>
<dbReference type="RefSeq" id="XP_017887539.1">
    <property type="nucleotide sequence ID" value="XM_018032050.2"/>
</dbReference>
<name>A0AAJ7NBU4_9HYME</name>
<dbReference type="Gene3D" id="3.40.50.790">
    <property type="match status" value="1"/>
</dbReference>
<dbReference type="InterPro" id="IPR016095">
    <property type="entry name" value="Ribosomal_uL1_3-a/b-sand"/>
</dbReference>
<dbReference type="AlphaFoldDB" id="A0AAJ7NBU4"/>
<evidence type="ECO:0000313" key="2">
    <source>
        <dbReference type="RefSeq" id="XP_017887539.1"/>
    </source>
</evidence>
<sequence length="312" mass="35925">MSSFSNINDLSEEHILRCTRAIFHLTKEQLKAKNALFDGESQPLFMQVTCIRIPETPRRCMRIVLPHSMVSETDEVALFVGDLERGRRKDYEPTVEHYEDLLRKHGCTRIKSVIPMNQVKTEYDQYELKRKLVDSYDHFLVDGKIAGHLSHLLGSEFYKKRKLPTPVRMQSKDLKHEIEHGLKKTLMPIHPNGDTHVVQVGHSCMKEEQILDNILATCTFLSKHYPGGWTNVRCVRLKTRTSLGLPIYTTLKNKNSVQIPTVRPKRPKAYHQVSGEISTVASLDSVTVTPEGDVIVQQKRKRYGKRNIEQNK</sequence>
<protein>
    <submittedName>
        <fullName evidence="2">Ribosomal L1 domain-containing protein 1-like</fullName>
    </submittedName>
</protein>
<accession>A0AAJ7NBU4</accession>
<dbReference type="CDD" id="cd00403">
    <property type="entry name" value="Ribosomal_L1"/>
    <property type="match status" value="1"/>
</dbReference>
<dbReference type="GeneID" id="108629403"/>
<proteinExistence type="predicted"/>